<evidence type="ECO:0000256" key="14">
    <source>
        <dbReference type="ARBA" id="ARBA00042102"/>
    </source>
</evidence>
<name>A0A060RHW5_9STRE</name>
<dbReference type="PANTHER" id="PTHR20858:SF17">
    <property type="entry name" value="HYDROXYMETHYLPYRIMIDINE_PHOSPHOMETHYLPYRIMIDINE KINASE THI20-RELATED"/>
    <property type="match status" value="1"/>
</dbReference>
<gene>
    <name evidence="17" type="ORF">BN963_SGAL_01481</name>
</gene>
<dbReference type="FunFam" id="3.40.1190.20:FF:000003">
    <property type="entry name" value="Phosphomethylpyrimidine kinase ThiD"/>
    <property type="match status" value="1"/>
</dbReference>
<dbReference type="AlphaFoldDB" id="A0A060RHW5"/>
<evidence type="ECO:0000256" key="7">
    <source>
        <dbReference type="ARBA" id="ARBA00019161"/>
    </source>
</evidence>
<comment type="catalytic activity">
    <reaction evidence="2">
        <text>4-amino-2-methyl-5-(phosphooxymethyl)pyrimidine + ATP = 4-amino-2-methyl-5-(diphosphooxymethyl)pyrimidine + ADP</text>
        <dbReference type="Rhea" id="RHEA:19893"/>
        <dbReference type="ChEBI" id="CHEBI:30616"/>
        <dbReference type="ChEBI" id="CHEBI:57841"/>
        <dbReference type="ChEBI" id="CHEBI:58354"/>
        <dbReference type="ChEBI" id="CHEBI:456216"/>
        <dbReference type="EC" id="2.7.4.7"/>
    </reaction>
</comment>
<dbReference type="Proteomes" id="UP000027584">
    <property type="component" value="Unassembled WGS sequence"/>
</dbReference>
<dbReference type="GO" id="GO:0008972">
    <property type="term" value="F:phosphomethylpyrimidine kinase activity"/>
    <property type="evidence" value="ECO:0007669"/>
    <property type="project" value="UniProtKB-EC"/>
</dbReference>
<dbReference type="GO" id="GO:0008902">
    <property type="term" value="F:hydroxymethylpyrimidine kinase activity"/>
    <property type="evidence" value="ECO:0007669"/>
    <property type="project" value="UniProtKB-EC"/>
</dbReference>
<keyword evidence="11" id="KW-0067">ATP-binding</keyword>
<evidence type="ECO:0000259" key="16">
    <source>
        <dbReference type="Pfam" id="PF08543"/>
    </source>
</evidence>
<keyword evidence="10 17" id="KW-0418">Kinase</keyword>
<sequence length="277" mass="29576">MSKLQVALTIAGTDPSGGAGIMADLKSFQARGVYGMAVVTSVVAQNTQGVQVICNLDQSILDAQLKSVFSDIPPHAIKTGMLAEVETIERVSQYLNTIDCPYVLDPVMVATSGDRLISLEAVQALKEKLLPLATIITPNLPEAEVLYGQELKDEVAILQAGKAIQADYGVKNVVIKGGHLENEAKDFLFLENGQVVTFSSERIPTKHTHGTGCTYAAVITAELAKGQSVEKAVTTAKQFITEAIRTAPELGHGNGPVNHVSYKGDILYKKSRGNSKK</sequence>
<evidence type="ECO:0000256" key="13">
    <source>
        <dbReference type="ARBA" id="ARBA00037917"/>
    </source>
</evidence>
<dbReference type="SUPFAM" id="SSF53613">
    <property type="entry name" value="Ribokinase-like"/>
    <property type="match status" value="1"/>
</dbReference>
<proteinExistence type="inferred from homology"/>
<dbReference type="Gene3D" id="3.40.1190.20">
    <property type="match status" value="1"/>
</dbReference>
<comment type="caution">
    <text evidence="17">The sequence shown here is derived from an EMBL/GenBank/DDBJ whole genome shotgun (WGS) entry which is preliminary data.</text>
</comment>
<keyword evidence="8" id="KW-0808">Transferase</keyword>
<dbReference type="InterPro" id="IPR013749">
    <property type="entry name" value="PM/HMP-P_kinase-1"/>
</dbReference>
<evidence type="ECO:0000256" key="4">
    <source>
        <dbReference type="ARBA" id="ARBA00009879"/>
    </source>
</evidence>
<evidence type="ECO:0000256" key="11">
    <source>
        <dbReference type="ARBA" id="ARBA00022840"/>
    </source>
</evidence>
<dbReference type="GO" id="GO:0005829">
    <property type="term" value="C:cytosol"/>
    <property type="evidence" value="ECO:0007669"/>
    <property type="project" value="TreeGrafter"/>
</dbReference>
<comment type="pathway">
    <text evidence="3">Cofactor biosynthesis; thiamine diphosphate biosynthesis; 4-amino-2-methyl-5-diphosphomethylpyrimidine from 5-amino-1-(5-phospho-D-ribosyl)imidazole: step 3/3.</text>
</comment>
<evidence type="ECO:0000256" key="9">
    <source>
        <dbReference type="ARBA" id="ARBA00022741"/>
    </source>
</evidence>
<evidence type="ECO:0000256" key="5">
    <source>
        <dbReference type="ARBA" id="ARBA00012135"/>
    </source>
</evidence>
<evidence type="ECO:0000313" key="17">
    <source>
        <dbReference type="EMBL" id="CDO18283.1"/>
    </source>
</evidence>
<dbReference type="InterPro" id="IPR029056">
    <property type="entry name" value="Ribokinase-like"/>
</dbReference>
<comment type="catalytic activity">
    <reaction evidence="1">
        <text>4-amino-5-hydroxymethyl-2-methylpyrimidine + ATP = 4-amino-2-methyl-5-(phosphooxymethyl)pyrimidine + ADP + H(+)</text>
        <dbReference type="Rhea" id="RHEA:23096"/>
        <dbReference type="ChEBI" id="CHEBI:15378"/>
        <dbReference type="ChEBI" id="CHEBI:16892"/>
        <dbReference type="ChEBI" id="CHEBI:30616"/>
        <dbReference type="ChEBI" id="CHEBI:58354"/>
        <dbReference type="ChEBI" id="CHEBI:456216"/>
        <dbReference type="EC" id="2.7.1.49"/>
    </reaction>
</comment>
<evidence type="ECO:0000313" key="18">
    <source>
        <dbReference type="Proteomes" id="UP000027584"/>
    </source>
</evidence>
<dbReference type="CDD" id="cd01169">
    <property type="entry name" value="HMPP_kinase"/>
    <property type="match status" value="1"/>
</dbReference>
<dbReference type="EC" id="2.7.1.49" evidence="5"/>
<dbReference type="EC" id="2.7.4.7" evidence="6"/>
<dbReference type="EMBL" id="CCBC010000178">
    <property type="protein sequence ID" value="CDO18283.1"/>
    <property type="molecule type" value="Genomic_DNA"/>
</dbReference>
<keyword evidence="12" id="KW-0784">Thiamine biosynthesis</keyword>
<keyword evidence="9" id="KW-0547">Nucleotide-binding</keyword>
<comment type="similarity">
    <text evidence="4">Belongs to the ThiD family.</text>
</comment>
<organism evidence="17 18">
    <name type="scientific">Streptococcus gallolyticus</name>
    <dbReference type="NCBI Taxonomy" id="315405"/>
    <lineage>
        <taxon>Bacteria</taxon>
        <taxon>Bacillati</taxon>
        <taxon>Bacillota</taxon>
        <taxon>Bacilli</taxon>
        <taxon>Lactobacillales</taxon>
        <taxon>Streptococcaceae</taxon>
        <taxon>Streptococcus</taxon>
    </lineage>
</organism>
<evidence type="ECO:0000256" key="15">
    <source>
        <dbReference type="ARBA" id="ARBA00043176"/>
    </source>
</evidence>
<evidence type="ECO:0000256" key="1">
    <source>
        <dbReference type="ARBA" id="ARBA00000151"/>
    </source>
</evidence>
<evidence type="ECO:0000256" key="12">
    <source>
        <dbReference type="ARBA" id="ARBA00022977"/>
    </source>
</evidence>
<reference evidence="17 18" key="2">
    <citation type="submission" date="2014-05" db="EMBL/GenBank/DDBJ databases">
        <title>Genome sequence of Streptococcus gallolyticus.</title>
        <authorList>
            <person name="Del Campo R."/>
        </authorList>
    </citation>
    <scope>NUCLEOTIDE SEQUENCE [LARGE SCALE GENOMIC DNA]</scope>
    <source>
        <strain evidence="17 18">LMG17956</strain>
    </source>
</reference>
<evidence type="ECO:0000256" key="2">
    <source>
        <dbReference type="ARBA" id="ARBA00000565"/>
    </source>
</evidence>
<dbReference type="GO" id="GO:0005524">
    <property type="term" value="F:ATP binding"/>
    <property type="evidence" value="ECO:0007669"/>
    <property type="project" value="UniProtKB-KW"/>
</dbReference>
<dbReference type="PANTHER" id="PTHR20858">
    <property type="entry name" value="PHOSPHOMETHYLPYRIMIDINE KINASE"/>
    <property type="match status" value="1"/>
</dbReference>
<evidence type="ECO:0000256" key="3">
    <source>
        <dbReference type="ARBA" id="ARBA00004769"/>
    </source>
</evidence>
<evidence type="ECO:0000256" key="10">
    <source>
        <dbReference type="ARBA" id="ARBA00022777"/>
    </source>
</evidence>
<evidence type="ECO:0000256" key="8">
    <source>
        <dbReference type="ARBA" id="ARBA00022679"/>
    </source>
</evidence>
<evidence type="ECO:0000256" key="6">
    <source>
        <dbReference type="ARBA" id="ARBA00012963"/>
    </source>
</evidence>
<dbReference type="InterPro" id="IPR004399">
    <property type="entry name" value="HMP/HMP-P_kinase_dom"/>
</dbReference>
<comment type="pathway">
    <text evidence="13">Cofactor biosynthesis; thiamine diphosphate biosynthesis; 4-amino-2-methyl-5-diphosphomethylpyrimidine from 5-amino-1-(5-phospho-D-ribosyl)imidazole: step 2/3.</text>
</comment>
<accession>A0A060RHW5</accession>
<dbReference type="Pfam" id="PF08543">
    <property type="entry name" value="Phos_pyr_kin"/>
    <property type="match status" value="1"/>
</dbReference>
<feature type="domain" description="Pyridoxamine kinase/Phosphomethylpyrimidine kinase" evidence="16">
    <location>
        <begin position="14"/>
        <end position="258"/>
    </location>
</feature>
<protein>
    <recommendedName>
        <fullName evidence="7">Hydroxymethylpyrimidine/phosphomethylpyrimidine kinase</fullName>
        <ecNumber evidence="5">2.7.1.49</ecNumber>
        <ecNumber evidence="6">2.7.4.7</ecNumber>
    </recommendedName>
    <alternativeName>
        <fullName evidence="14">Hydroxymethylpyrimidine kinase</fullName>
    </alternativeName>
    <alternativeName>
        <fullName evidence="15">Hydroxymethylpyrimidine phosphate kinase</fullName>
    </alternativeName>
</protein>
<dbReference type="NCBIfam" id="TIGR00097">
    <property type="entry name" value="HMP-P_kinase"/>
    <property type="match status" value="1"/>
</dbReference>
<dbReference type="GO" id="GO:0009228">
    <property type="term" value="P:thiamine biosynthetic process"/>
    <property type="evidence" value="ECO:0007669"/>
    <property type="project" value="UniProtKB-KW"/>
</dbReference>
<reference evidence="17 18" key="1">
    <citation type="submission" date="2014-02" db="EMBL/GenBank/DDBJ databases">
        <authorList>
            <person name="Manrique M."/>
        </authorList>
    </citation>
    <scope>NUCLEOTIDE SEQUENCE [LARGE SCALE GENOMIC DNA]</scope>
    <source>
        <strain evidence="17 18">LMG17956</strain>
    </source>
</reference>